<dbReference type="OrthoDB" id="8216219at2"/>
<protein>
    <submittedName>
        <fullName evidence="1">Molybdenum ABC transporter substrate-binding protein</fullName>
    </submittedName>
</protein>
<keyword evidence="2" id="KW-1185">Reference proteome</keyword>
<dbReference type="PANTHER" id="PTHR30632:SF11">
    <property type="entry name" value="BLR4797 PROTEIN"/>
    <property type="match status" value="1"/>
</dbReference>
<dbReference type="InterPro" id="IPR050682">
    <property type="entry name" value="ModA/WtpA"/>
</dbReference>
<organism evidence="1 2">
    <name type="scientific">Vitreoscilla filiformis</name>
    <dbReference type="NCBI Taxonomy" id="63"/>
    <lineage>
        <taxon>Bacteria</taxon>
        <taxon>Pseudomonadati</taxon>
        <taxon>Pseudomonadota</taxon>
        <taxon>Betaproteobacteria</taxon>
        <taxon>Neisseriales</taxon>
        <taxon>Neisseriaceae</taxon>
        <taxon>Vitreoscilla</taxon>
    </lineage>
</organism>
<gene>
    <name evidence="1" type="ORF">VITFI_CDS2858</name>
</gene>
<evidence type="ECO:0000313" key="1">
    <source>
        <dbReference type="EMBL" id="ASM78635.1"/>
    </source>
</evidence>
<name>A0A221KI50_VITFI</name>
<dbReference type="GO" id="GO:0030973">
    <property type="term" value="F:molybdate ion binding"/>
    <property type="evidence" value="ECO:0007669"/>
    <property type="project" value="TreeGrafter"/>
</dbReference>
<dbReference type="KEGG" id="vff:VITFI_CDS2858"/>
<dbReference type="Gene3D" id="3.40.190.10">
    <property type="entry name" value="Periplasmic binding protein-like II"/>
    <property type="match status" value="2"/>
</dbReference>
<accession>A0A221KI50</accession>
<proteinExistence type="predicted"/>
<dbReference type="Proteomes" id="UP000199729">
    <property type="component" value="Chromosome"/>
</dbReference>
<sequence length="220" mass="21919">MATRLLLAELATAYAQQTPDTTVHITAVGGVDAAKRVAAGEAFDVVILAADAIDKLIAAGRVLPGSRVDVVTSGVAVAVPAGAPVPDLSTEDAVRQAVLAAPSLGYSTGPSGVALAGLFERWGIAAQIAGRIVTPPPGVPVGSLVASGQIALGFQQLSELMHLPGLQVVGPLPAAIQITTTFSAGIVAGTPHEEAARALLAFLTSPACAAAKRRQGMAPA</sequence>
<dbReference type="RefSeq" id="WP_089417533.1">
    <property type="nucleotide sequence ID" value="NZ_CP022423.1"/>
</dbReference>
<evidence type="ECO:0000313" key="2">
    <source>
        <dbReference type="Proteomes" id="UP000199729"/>
    </source>
</evidence>
<dbReference type="SUPFAM" id="SSF53850">
    <property type="entry name" value="Periplasmic binding protein-like II"/>
    <property type="match status" value="1"/>
</dbReference>
<dbReference type="AlphaFoldDB" id="A0A221KI50"/>
<dbReference type="GO" id="GO:0015689">
    <property type="term" value="P:molybdate ion transport"/>
    <property type="evidence" value="ECO:0007669"/>
    <property type="project" value="TreeGrafter"/>
</dbReference>
<dbReference type="PANTHER" id="PTHR30632">
    <property type="entry name" value="MOLYBDATE-BINDING PERIPLASMIC PROTEIN"/>
    <property type="match status" value="1"/>
</dbReference>
<dbReference type="Pfam" id="PF13531">
    <property type="entry name" value="SBP_bac_11"/>
    <property type="match status" value="1"/>
</dbReference>
<dbReference type="EMBL" id="CP022423">
    <property type="protein sequence ID" value="ASM78635.1"/>
    <property type="molecule type" value="Genomic_DNA"/>
</dbReference>
<reference evidence="1 2" key="1">
    <citation type="submission" date="2017-07" db="EMBL/GenBank/DDBJ databases">
        <title>Complete Genome Sequence of the cosmetic ferment Vitreoscilla filiformis (ATCC15551).</title>
        <authorList>
            <person name="Contreras S."/>
            <person name="Sagory-Zalkind P."/>
            <person name="Blanquart H."/>
            <person name="Iltis A."/>
            <person name="Morand S.C."/>
        </authorList>
    </citation>
    <scope>NUCLEOTIDE SEQUENCE [LARGE SCALE GENOMIC DNA]</scope>
    <source>
        <strain evidence="1 2">ATCC 15551</strain>
    </source>
</reference>